<dbReference type="Proteomes" id="UP000255103">
    <property type="component" value="Unassembled WGS sequence"/>
</dbReference>
<evidence type="ECO:0000313" key="1">
    <source>
        <dbReference type="EMBL" id="STP14354.1"/>
    </source>
</evidence>
<accession>A0A377JZ72</accession>
<gene>
    <name evidence="1" type="ORF">NCTC12219_01901</name>
</gene>
<organism evidence="1 2">
    <name type="scientific">Helicobacter cinaedi</name>
    <dbReference type="NCBI Taxonomy" id="213"/>
    <lineage>
        <taxon>Bacteria</taxon>
        <taxon>Pseudomonadati</taxon>
        <taxon>Campylobacterota</taxon>
        <taxon>Epsilonproteobacteria</taxon>
        <taxon>Campylobacterales</taxon>
        <taxon>Helicobacteraceae</taxon>
        <taxon>Helicobacter</taxon>
    </lineage>
</organism>
<name>A0A377JZ72_9HELI</name>
<protein>
    <submittedName>
        <fullName evidence="1">Uncharacterized protein</fullName>
    </submittedName>
</protein>
<dbReference type="EMBL" id="UGHX01000004">
    <property type="protein sequence ID" value="STP14354.1"/>
    <property type="molecule type" value="Genomic_DNA"/>
</dbReference>
<dbReference type="AlphaFoldDB" id="A0A377JZ72"/>
<evidence type="ECO:0000313" key="2">
    <source>
        <dbReference type="Proteomes" id="UP000255103"/>
    </source>
</evidence>
<proteinExistence type="predicted"/>
<reference evidence="1 2" key="1">
    <citation type="submission" date="2018-06" db="EMBL/GenBank/DDBJ databases">
        <authorList>
            <consortium name="Pathogen Informatics"/>
            <person name="Doyle S."/>
        </authorList>
    </citation>
    <scope>NUCLEOTIDE SEQUENCE [LARGE SCALE GENOMIC DNA]</scope>
    <source>
        <strain evidence="1 2">NCTC12219</strain>
    </source>
</reference>
<sequence length="29" mass="3578">MIVEDILVKIRSRLKDEDYNDLRLVMMRL</sequence>